<accession>A0AAD5KIL2</accession>
<dbReference type="Proteomes" id="UP000820818">
    <property type="component" value="Linkage Group LG10"/>
</dbReference>
<keyword evidence="2" id="KW-1185">Reference proteome</keyword>
<evidence type="ECO:0000313" key="2">
    <source>
        <dbReference type="Proteomes" id="UP000820818"/>
    </source>
</evidence>
<organism evidence="1 2">
    <name type="scientific">Daphnia sinensis</name>
    <dbReference type="NCBI Taxonomy" id="1820382"/>
    <lineage>
        <taxon>Eukaryota</taxon>
        <taxon>Metazoa</taxon>
        <taxon>Ecdysozoa</taxon>
        <taxon>Arthropoda</taxon>
        <taxon>Crustacea</taxon>
        <taxon>Branchiopoda</taxon>
        <taxon>Diplostraca</taxon>
        <taxon>Cladocera</taxon>
        <taxon>Anomopoda</taxon>
        <taxon>Daphniidae</taxon>
        <taxon>Daphnia</taxon>
        <taxon>Daphnia similis group</taxon>
    </lineage>
</organism>
<reference evidence="1 2" key="1">
    <citation type="submission" date="2022-05" db="EMBL/GenBank/DDBJ databases">
        <title>A multi-omics perspective on studying reproductive biology in Daphnia sinensis.</title>
        <authorList>
            <person name="Jia J."/>
        </authorList>
    </citation>
    <scope>NUCLEOTIDE SEQUENCE [LARGE SCALE GENOMIC DNA]</scope>
    <source>
        <strain evidence="1 2">WSL</strain>
    </source>
</reference>
<gene>
    <name evidence="1" type="ORF">GHT06_022609</name>
</gene>
<proteinExistence type="predicted"/>
<dbReference type="EMBL" id="WJBH02000010">
    <property type="protein sequence ID" value="KAI9552247.1"/>
    <property type="molecule type" value="Genomic_DNA"/>
</dbReference>
<sequence>MAGRMPDSMRGKHRVTPLMMSSFSRLGESSLNRTADSGYQSSIASSSRSFTPLSDVSDSSRLYCSTPVTEDSILSHQISCSKVLLETPVQPVLPNRTYFSEDRIPSTRISLPANEDVIDYPSDVLSCLIRSHSIPAIQRVLRCLEDEDLMRLCQVSDDYCRAVCECPPALKRLSKFLIVSHQNGENRTTSSNIGNRPHRGILRPIQNVMDVGLPSGTVWTVPSPLEAIDMSRVPHQFRTLVCLTKTLSEHHCVIYCRACRSLVAVRITQQKTEECPNCNRRTKKSRLVNKTKASLFR</sequence>
<dbReference type="AlphaFoldDB" id="A0AAD5KIL2"/>
<name>A0AAD5KIL2_9CRUS</name>
<protein>
    <submittedName>
        <fullName evidence="1">Uncharacterized protein</fullName>
    </submittedName>
</protein>
<evidence type="ECO:0000313" key="1">
    <source>
        <dbReference type="EMBL" id="KAI9552247.1"/>
    </source>
</evidence>
<comment type="caution">
    <text evidence="1">The sequence shown here is derived from an EMBL/GenBank/DDBJ whole genome shotgun (WGS) entry which is preliminary data.</text>
</comment>